<dbReference type="GO" id="GO:0009267">
    <property type="term" value="P:cellular response to starvation"/>
    <property type="evidence" value="ECO:0007669"/>
    <property type="project" value="TreeGrafter"/>
</dbReference>
<dbReference type="InterPro" id="IPR001680">
    <property type="entry name" value="WD40_rpt"/>
</dbReference>
<accession>A0A8T0D084</accession>
<dbReference type="Gene3D" id="1.25.10.10">
    <property type="entry name" value="Leucine-rich Repeat Variant"/>
    <property type="match status" value="1"/>
</dbReference>
<dbReference type="Gene3D" id="2.130.10.10">
    <property type="entry name" value="YVTN repeat-like/Quinoprotein amine dehydrogenase"/>
    <property type="match status" value="1"/>
</dbReference>
<dbReference type="GO" id="GO:0071230">
    <property type="term" value="P:cellular response to amino acid stimulus"/>
    <property type="evidence" value="ECO:0007669"/>
    <property type="project" value="TreeGrafter"/>
</dbReference>
<evidence type="ECO:0000256" key="2">
    <source>
        <dbReference type="SAM" id="MobiDB-lite"/>
    </source>
</evidence>
<dbReference type="GO" id="GO:0010506">
    <property type="term" value="P:regulation of autophagy"/>
    <property type="evidence" value="ECO:0007669"/>
    <property type="project" value="TreeGrafter"/>
</dbReference>
<dbReference type="EMBL" id="JTDF01021878">
    <property type="protein sequence ID" value="KAF8561265.1"/>
    <property type="molecule type" value="Genomic_DNA"/>
</dbReference>
<feature type="region of interest" description="Disordered" evidence="2">
    <location>
        <begin position="380"/>
        <end position="590"/>
    </location>
</feature>
<evidence type="ECO:0008006" key="5">
    <source>
        <dbReference type="Google" id="ProtNLM"/>
    </source>
</evidence>
<feature type="compositionally biased region" description="Basic and acidic residues" evidence="2">
    <location>
        <begin position="457"/>
        <end position="466"/>
    </location>
</feature>
<dbReference type="InterPro" id="IPR004083">
    <property type="entry name" value="Raptor"/>
</dbReference>
<feature type="compositionally biased region" description="Polar residues" evidence="2">
    <location>
        <begin position="442"/>
        <end position="452"/>
    </location>
</feature>
<sequence>MENTIMLAACRENEDLPQNPELPADLFTACLTTPIRMALRWHWLRHQETFPGFLDETLLDRIPGAHSNRMSLLGEINWIFTAVTDTIAWCSFPIDVFQKLFRQDLLVAGLFRNYLLAERIMKTYGCTPVSAPALPPTFRHSMWDAWDHALDRLVHYLPRMLKLMEGSPVMEPKLPIILPKSSNQLNPHGGIPSQTVSSQLVSPLPVMATDQAVEIAVCQQIPQLGRATTTTATAAAVVAATAAAAVNCGQPHTRVTSTSRSDVRIGAVPANGAPGNLIQQQHRTLVSSRQPTSTNQPNTNWPLKHTVLPQVPARPDFQSNKKVVNFTDLPPPGFRKQRESNLAQSKLVPSEAGTKSPPNRPVPRYVDALDQLLQEDGTEKRIPSAGGADHPNTHASSSLPPSPTSLTRHAKKQPSNQHVSFVEETDIRTTNLPPVGNAILEATTNTGTTDRSLSGAPRHDKSELVADRPIQQTEQPVNTPAITKQQQHSSGADGSEGEVDDDEDDEDEETDDELDDSEDEEEEEEAEEDTADIKAQIPRSKAHPEDGHKSGSDSGHKTRHHRERIMDSNISSDKHSRQRVSCPDLNVTHLPEPSKPLVTVTQIDAVSTDVPVPTTTMVAPVVDSTEIVHSSHPPVPKGTSNATTLDQQVVTNTSAITTTSAQIDTHAPSEHTLAALRRQRPVIHKLYTFQSRTEQPQQLRATIVAPVTGNEPVKPNVLRSGIHGAYPNRPNFYVPPTGLQAVRTNPPIGPSLPSTGMGPNHDIRTTSAPQTTIVGQPTTQVSEPPVYAGSVIGGSGLASFFTSQMSAFKVWLQTTDEKRPPAMQLPILLQILLSQSHRTRAMQLLSEFLDLGPWAVTHCLMVGILPYIVRLFSSNLFEVKPHLVFIWGKIIASAQTEFSRNDSVRDVGYKYFLNCLSDTENLSLLTRTITAFALTKMLEKEPNGEPDSFFQEVSLKQNFIPLVLSQLADNPPDLEQETLVRLRLWLIFALSKLWRKNDEARWFGIRYNVTEVLYAYLDDICPEVRAATVCALGTLVDNQTLDASKQDHASQIGLQVCTHLVKLATLEASPLVRRELIAALCGLVRQFDTQLCAVAFCYLLELQQALQNPPTQPPSRTPASRPSRHSVTGGTSNRPIPDCWSSVNRSAHNRENGLVESHLLRTPTTTSSAVLSPKFLKRPDYFNPAHTVFASTTNIYFQFWMALVHLSNDPYPDVAKAARVVVRYLLDKFDIPAIASSSSSSNETATELNACQASSPQPTKSASIATFSSPTDPPPTSTAFRTPDVVVPNTPLARAVRPQMASPPRASIQLIPGSGPAPTQTSGSPRGSQAQVMYQSFSSCSPMNTCNYLTQRRPARPGVALTSTFLIHSAQFPGRRHQQADQVIRKPLLDAQTVPPPLVRTPVVSGDNNGSDTSQSVLNEVQRTQFFAWSCRWFTRPLLVKYGGTSMKETRSPVTYSSNTNSNTPADTIFQKSSFSFGLSDKSPHSSHRSTSPDPELAALCAVSVDSDAVAYADRLSRLTNLRHTLRSGRLRWLEALSGNHVRTQARSSADLLPTDDIAQARLMSQLACHQLDNEPGPIRVHPYHPHLVVGDRSGVSVQSSKTLESLNRLPTTPDVDLFSSFSDQSQPVPYSQGGSSRVTDLHFINCCEERCLLLCAHEDGRVRVWRNYLRDLGQDPEIVTAWTGLSELIPSSQPAGLVAHWSQSTSQLALGGDSRLIRLWDCEREARLRDVPTGADACVTGLDRTADQRLLCAGFGDGGVRVFDLRAPASSTTASAQHGDCHIFSGQADTGWIHAVQFGVGGRLYATGSTGTVSTWQWTDTSSGSTQQPSRVSRRTTLATTKLTSRTSTTGLSASITAATATGGGARFERRLYPARIAIPANAPVHCAALKVDLPSTSSHFLVAGVGGPTCQLLLHRIQDGTVHSIFRPVCSGGRESPGIPVSLAVHPAEPLIVAGLKDKSLLLISIEASRGSRA</sequence>
<dbReference type="PRINTS" id="PR01547">
    <property type="entry name" value="YEAST176DUF"/>
</dbReference>
<dbReference type="GO" id="GO:0030674">
    <property type="term" value="F:protein-macromolecule adaptor activity"/>
    <property type="evidence" value="ECO:0007669"/>
    <property type="project" value="TreeGrafter"/>
</dbReference>
<comment type="caution">
    <text evidence="3">The sequence shown here is derived from an EMBL/GenBank/DDBJ whole genome shotgun (WGS) entry which is preliminary data.</text>
</comment>
<feature type="compositionally biased region" description="Low complexity" evidence="2">
    <location>
        <begin position="396"/>
        <end position="407"/>
    </location>
</feature>
<feature type="compositionally biased region" description="Polar residues" evidence="2">
    <location>
        <begin position="1317"/>
        <end position="1330"/>
    </location>
</feature>
<dbReference type="GO" id="GO:0031931">
    <property type="term" value="C:TORC1 complex"/>
    <property type="evidence" value="ECO:0007669"/>
    <property type="project" value="InterPro"/>
</dbReference>
<dbReference type="SUPFAM" id="SSF48371">
    <property type="entry name" value="ARM repeat"/>
    <property type="match status" value="1"/>
</dbReference>
<feature type="compositionally biased region" description="Polar residues" evidence="2">
    <location>
        <begin position="1242"/>
        <end position="1265"/>
    </location>
</feature>
<feature type="compositionally biased region" description="Acidic residues" evidence="2">
    <location>
        <begin position="495"/>
        <end position="530"/>
    </location>
</feature>
<protein>
    <recommendedName>
        <fullName evidence="5">Regulatory associated protein of mTOR</fullName>
    </recommendedName>
</protein>
<dbReference type="SUPFAM" id="SSF50978">
    <property type="entry name" value="WD40 repeat-like"/>
    <property type="match status" value="1"/>
</dbReference>
<dbReference type="GO" id="GO:0005737">
    <property type="term" value="C:cytoplasm"/>
    <property type="evidence" value="ECO:0007669"/>
    <property type="project" value="TreeGrafter"/>
</dbReference>
<reference evidence="3 4" key="1">
    <citation type="submission" date="2019-07" db="EMBL/GenBank/DDBJ databases">
        <title>Annotation for the trematode Paragonimus westermani.</title>
        <authorList>
            <person name="Choi Y.-J."/>
        </authorList>
    </citation>
    <scope>NUCLEOTIDE SEQUENCE [LARGE SCALE GENOMIC DNA]</scope>
    <source>
        <strain evidence="3">180907_Pwestermani</strain>
    </source>
</reference>
<evidence type="ECO:0000313" key="3">
    <source>
        <dbReference type="EMBL" id="KAF8561265.1"/>
    </source>
</evidence>
<feature type="compositionally biased region" description="Polar residues" evidence="2">
    <location>
        <begin position="1125"/>
        <end position="1134"/>
    </location>
</feature>
<feature type="region of interest" description="Disordered" evidence="2">
    <location>
        <begin position="1108"/>
        <end position="1142"/>
    </location>
</feature>
<dbReference type="InterPro" id="IPR015943">
    <property type="entry name" value="WD40/YVTN_repeat-like_dom_sf"/>
</dbReference>
<dbReference type="GO" id="GO:0030307">
    <property type="term" value="P:positive regulation of cell growth"/>
    <property type="evidence" value="ECO:0007669"/>
    <property type="project" value="TreeGrafter"/>
</dbReference>
<dbReference type="PANTHER" id="PTHR12848:SF16">
    <property type="entry name" value="REGULATORY-ASSOCIATED PROTEIN OF MTOR"/>
    <property type="match status" value="1"/>
</dbReference>
<feature type="region of interest" description="Disordered" evidence="2">
    <location>
        <begin position="1236"/>
        <end position="1330"/>
    </location>
</feature>
<gene>
    <name evidence="3" type="ORF">P879_03865</name>
</gene>
<name>A0A8T0D084_9TREM</name>
<dbReference type="GO" id="GO:0038202">
    <property type="term" value="P:TORC1 signaling"/>
    <property type="evidence" value="ECO:0007669"/>
    <property type="project" value="TreeGrafter"/>
</dbReference>
<dbReference type="InterPro" id="IPR011989">
    <property type="entry name" value="ARM-like"/>
</dbReference>
<dbReference type="PANTHER" id="PTHR12848">
    <property type="entry name" value="REGULATORY-ASSOCIATED PROTEIN OF MTOR"/>
    <property type="match status" value="1"/>
</dbReference>
<evidence type="ECO:0000256" key="1">
    <source>
        <dbReference type="ARBA" id="ARBA00009257"/>
    </source>
</evidence>
<feature type="compositionally biased region" description="Polar residues" evidence="2">
    <location>
        <begin position="470"/>
        <end position="492"/>
    </location>
</feature>
<organism evidence="3 4">
    <name type="scientific">Paragonimus westermani</name>
    <dbReference type="NCBI Taxonomy" id="34504"/>
    <lineage>
        <taxon>Eukaryota</taxon>
        <taxon>Metazoa</taxon>
        <taxon>Spiralia</taxon>
        <taxon>Lophotrochozoa</taxon>
        <taxon>Platyhelminthes</taxon>
        <taxon>Trematoda</taxon>
        <taxon>Digenea</taxon>
        <taxon>Plagiorchiida</taxon>
        <taxon>Troglotremata</taxon>
        <taxon>Troglotrematidae</taxon>
        <taxon>Paragonimus</taxon>
    </lineage>
</organism>
<dbReference type="OrthoDB" id="10262360at2759"/>
<dbReference type="InterPro" id="IPR036322">
    <property type="entry name" value="WD40_repeat_dom_sf"/>
</dbReference>
<dbReference type="SMART" id="SM00320">
    <property type="entry name" value="WD40"/>
    <property type="match status" value="5"/>
</dbReference>
<proteinExistence type="inferred from homology"/>
<comment type="similarity">
    <text evidence="1">Belongs to the WD repeat RAPTOR family.</text>
</comment>
<feature type="compositionally biased region" description="Basic and acidic residues" evidence="2">
    <location>
        <begin position="542"/>
        <end position="556"/>
    </location>
</feature>
<evidence type="ECO:0000313" key="4">
    <source>
        <dbReference type="Proteomes" id="UP000699462"/>
    </source>
</evidence>
<dbReference type="Proteomes" id="UP000699462">
    <property type="component" value="Unassembled WGS sequence"/>
</dbReference>
<feature type="region of interest" description="Disordered" evidence="2">
    <location>
        <begin position="283"/>
        <end position="364"/>
    </location>
</feature>
<keyword evidence="4" id="KW-1185">Reference proteome</keyword>
<dbReference type="InterPro" id="IPR016024">
    <property type="entry name" value="ARM-type_fold"/>
</dbReference>
<feature type="compositionally biased region" description="Polar residues" evidence="2">
    <location>
        <begin position="283"/>
        <end position="301"/>
    </location>
</feature>